<dbReference type="GO" id="GO:0007601">
    <property type="term" value="P:visual perception"/>
    <property type="evidence" value="ECO:0007669"/>
    <property type="project" value="UniProtKB-KW"/>
</dbReference>
<evidence type="ECO:0000256" key="2">
    <source>
        <dbReference type="ARBA" id="ARBA00022543"/>
    </source>
</evidence>
<dbReference type="AlphaFoldDB" id="A0A6M4ZWE9"/>
<dbReference type="PRINTS" id="PR00237">
    <property type="entry name" value="GPCRRHODOPSN"/>
</dbReference>
<dbReference type="EMBL" id="MT310805">
    <property type="protein sequence ID" value="QJT41797.1"/>
    <property type="molecule type" value="mRNA"/>
</dbReference>
<feature type="binding site" evidence="16">
    <location>
        <position position="201"/>
    </location>
    <ligand>
        <name>Zn(2+)</name>
        <dbReference type="ChEBI" id="CHEBI:29105"/>
    </ligand>
</feature>
<evidence type="ECO:0000256" key="6">
    <source>
        <dbReference type="ARBA" id="ARBA00022925"/>
    </source>
</evidence>
<keyword evidence="13 19" id="KW-0325">Glycoprotein</keyword>
<keyword evidence="5 21" id="KW-0812">Transmembrane</keyword>
<feature type="transmembrane region" description="Helical" evidence="21">
    <location>
        <begin position="286"/>
        <end position="305"/>
    </location>
</feature>
<sequence>MSGTEGPGFFVPISNETGLVRSPFEYPQFYLADPWVYYLLAGYIFLLMLASFILNALTIHVTIEHQKLRTPLNYLLLNLSMANIFMVVGGYSSTFYAAIKGYFAYGHAGCNTEALFHVLSGQITLWSLVVLSMERFMVVCKPLKKFRFRRMHACFGVGVAWMLAYACALPPLMEWSRYIPEGLQCSCGVDYYTMNVELNNESYMIYLSVIQFAVPLVIIFFCYALVFICKAPDATEESETTQKVDPEVTRMVFAMIVAYVVFWLPYRGMGWYIFTHPEVTLSPYTMTILSFLTKTSTLCNPVIYLRMNKSYRECLFRTLQGEEDEKTKTGSSVSPQ</sequence>
<keyword evidence="6 20" id="KW-0681">Retinal protein</keyword>
<evidence type="ECO:0000256" key="10">
    <source>
        <dbReference type="ARBA" id="ARBA00023136"/>
    </source>
</evidence>
<evidence type="ECO:0000256" key="21">
    <source>
        <dbReference type="RuleBase" id="RU004951"/>
    </source>
</evidence>
<feature type="glycosylation site" description="N-linked (GlcNAc...) asparagine" evidence="19">
    <location>
        <position position="15"/>
    </location>
</feature>
<dbReference type="InterPro" id="IPR019477">
    <property type="entry name" value="Rhodopsin_N"/>
</dbReference>
<keyword evidence="3" id="KW-0597">Phosphoprotein</keyword>
<evidence type="ECO:0000256" key="16">
    <source>
        <dbReference type="PIRSR" id="PIRSR600732-1"/>
    </source>
</evidence>
<keyword evidence="16" id="KW-0479">Metal-binding</keyword>
<dbReference type="GO" id="GO:0016020">
    <property type="term" value="C:membrane"/>
    <property type="evidence" value="ECO:0007669"/>
    <property type="project" value="UniProtKB-SubCell"/>
</dbReference>
<dbReference type="InterPro" id="IPR001760">
    <property type="entry name" value="Opsin"/>
</dbReference>
<keyword evidence="16" id="KW-0862">Zinc</keyword>
<dbReference type="InterPro" id="IPR000276">
    <property type="entry name" value="GPCR_Rhodpsn"/>
</dbReference>
<dbReference type="SUPFAM" id="SSF81321">
    <property type="entry name" value="Family A G protein-coupled receptor-like"/>
    <property type="match status" value="1"/>
</dbReference>
<reference evidence="23" key="1">
    <citation type="submission" date="2020-04" db="EMBL/GenBank/DDBJ databases">
        <title>Visual pigment evolution in Characiformes: the dynamic interplay of teleost whole-genome duplication, surviving opsins and spectral tuning.</title>
        <authorList>
            <person name="Escobar-Camacho D."/>
            <person name="Carleton K.L."/>
            <person name="Narain D."/>
            <person name="Pierotti M."/>
        </authorList>
    </citation>
    <scope>NUCLEOTIDE SEQUENCE</scope>
</reference>
<comment type="similarity">
    <text evidence="21">Belongs to the G-protein coupled receptor 1 family. Opsin subfamily.</text>
</comment>
<keyword evidence="11 18" id="KW-1015">Disulfide bond</keyword>
<dbReference type="InterPro" id="IPR017452">
    <property type="entry name" value="GPCR_Rhodpsn_7TM"/>
</dbReference>
<dbReference type="Pfam" id="PF10413">
    <property type="entry name" value="Rhodopsin_N"/>
    <property type="match status" value="1"/>
</dbReference>
<keyword evidence="8 20" id="KW-0157">Chromophore</keyword>
<evidence type="ECO:0000256" key="7">
    <source>
        <dbReference type="ARBA" id="ARBA00022989"/>
    </source>
</evidence>
<keyword evidence="14 21" id="KW-0807">Transducer</keyword>
<evidence type="ECO:0000256" key="15">
    <source>
        <dbReference type="ARBA" id="ARBA00023305"/>
    </source>
</evidence>
<accession>A0A6M4ZWE9</accession>
<dbReference type="Gene3D" id="1.20.1070.10">
    <property type="entry name" value="Rhodopsin 7-helix transmembrane proteins"/>
    <property type="match status" value="1"/>
</dbReference>
<dbReference type="PROSITE" id="PS00237">
    <property type="entry name" value="G_PROTEIN_RECEP_F1_1"/>
    <property type="match status" value="1"/>
</dbReference>
<dbReference type="Pfam" id="PF00001">
    <property type="entry name" value="7tm_1"/>
    <property type="match status" value="1"/>
</dbReference>
<dbReference type="PROSITE" id="PS50262">
    <property type="entry name" value="G_PROTEIN_RECEP_F1_2"/>
    <property type="match status" value="1"/>
</dbReference>
<evidence type="ECO:0000256" key="13">
    <source>
        <dbReference type="ARBA" id="ARBA00023180"/>
    </source>
</evidence>
<evidence type="ECO:0000256" key="12">
    <source>
        <dbReference type="ARBA" id="ARBA00023170"/>
    </source>
</evidence>
<evidence type="ECO:0000256" key="19">
    <source>
        <dbReference type="PIRSR" id="PIRSR600732-4"/>
    </source>
</evidence>
<evidence type="ECO:0000256" key="20">
    <source>
        <dbReference type="PIRSR" id="PIRSR600732-50"/>
    </source>
</evidence>
<feature type="site" description="Plays an important role in the conformation switch to the active conformation" evidence="17">
    <location>
        <position position="113"/>
    </location>
</feature>
<feature type="transmembrane region" description="Helical" evidence="21">
    <location>
        <begin position="114"/>
        <end position="133"/>
    </location>
</feature>
<evidence type="ECO:0000256" key="9">
    <source>
        <dbReference type="ARBA" id="ARBA00023040"/>
    </source>
</evidence>
<organism evidence="23">
    <name type="scientific">Cyphocharax magdalenae</name>
    <name type="common">carp headstander</name>
    <dbReference type="NCBI Taxonomy" id="190797"/>
    <lineage>
        <taxon>Eukaryota</taxon>
        <taxon>Metazoa</taxon>
        <taxon>Chordata</taxon>
        <taxon>Craniata</taxon>
        <taxon>Vertebrata</taxon>
        <taxon>Euteleostomi</taxon>
        <taxon>Actinopterygii</taxon>
        <taxon>Neopterygii</taxon>
        <taxon>Teleostei</taxon>
        <taxon>Ostariophysi</taxon>
        <taxon>Characiformes</taxon>
        <taxon>Characoidei</taxon>
        <taxon>Curimatidae</taxon>
        <taxon>Cyphocharax</taxon>
    </lineage>
</organism>
<comment type="PTM">
    <text evidence="20">Contains one covalently linked retinal chromophore.</text>
</comment>
<evidence type="ECO:0000256" key="4">
    <source>
        <dbReference type="ARBA" id="ARBA00022606"/>
    </source>
</evidence>
<keyword evidence="9 21" id="KW-0297">G-protein coupled receptor</keyword>
<dbReference type="GO" id="GO:0009881">
    <property type="term" value="F:photoreceptor activity"/>
    <property type="evidence" value="ECO:0007669"/>
    <property type="project" value="UniProtKB-KW"/>
</dbReference>
<keyword evidence="2 21" id="KW-0600">Photoreceptor protein</keyword>
<evidence type="ECO:0000256" key="5">
    <source>
        <dbReference type="ARBA" id="ARBA00022692"/>
    </source>
</evidence>
<comment type="subcellular location">
    <subcellularLocation>
        <location evidence="1 21">Membrane</location>
        <topology evidence="1 21">Multi-pass membrane protein</topology>
    </subcellularLocation>
</comment>
<feature type="transmembrane region" description="Helical" evidence="21">
    <location>
        <begin position="75"/>
        <end position="99"/>
    </location>
</feature>
<evidence type="ECO:0000256" key="18">
    <source>
        <dbReference type="PIRSR" id="PIRSR600732-3"/>
    </source>
</evidence>
<dbReference type="GO" id="GO:0004930">
    <property type="term" value="F:G protein-coupled receptor activity"/>
    <property type="evidence" value="ECO:0007669"/>
    <property type="project" value="UniProtKB-KW"/>
</dbReference>
<keyword evidence="4 21" id="KW-0716">Sensory transduction</keyword>
<feature type="disulfide bond" evidence="18">
    <location>
        <begin position="110"/>
        <end position="187"/>
    </location>
</feature>
<feature type="transmembrane region" description="Helical" evidence="21">
    <location>
        <begin position="35"/>
        <end position="63"/>
    </location>
</feature>
<keyword evidence="12 21" id="KW-0675">Receptor</keyword>
<proteinExistence type="evidence at transcript level"/>
<feature type="modified residue" description="N6-(retinylidene)lysine" evidence="20">
    <location>
        <position position="294"/>
    </location>
</feature>
<evidence type="ECO:0000256" key="11">
    <source>
        <dbReference type="ARBA" id="ARBA00023157"/>
    </source>
</evidence>
<dbReference type="GO" id="GO:0046872">
    <property type="term" value="F:metal ion binding"/>
    <property type="evidence" value="ECO:0007669"/>
    <property type="project" value="UniProtKB-KW"/>
</dbReference>
<dbReference type="GO" id="GO:0007602">
    <property type="term" value="P:phototransduction"/>
    <property type="evidence" value="ECO:0007669"/>
    <property type="project" value="UniProtKB-KW"/>
</dbReference>
<feature type="transmembrane region" description="Helical" evidence="21">
    <location>
        <begin position="248"/>
        <end position="266"/>
    </location>
</feature>
<keyword evidence="15" id="KW-0844">Vision</keyword>
<keyword evidence="10 21" id="KW-0472">Membrane</keyword>
<dbReference type="PRINTS" id="PR00579">
    <property type="entry name" value="RHODOPSIN"/>
</dbReference>
<evidence type="ECO:0000256" key="14">
    <source>
        <dbReference type="ARBA" id="ARBA00023224"/>
    </source>
</evidence>
<evidence type="ECO:0000256" key="3">
    <source>
        <dbReference type="ARBA" id="ARBA00022553"/>
    </source>
</evidence>
<feature type="transmembrane region" description="Helical" evidence="21">
    <location>
        <begin position="203"/>
        <end position="228"/>
    </location>
</feature>
<evidence type="ECO:0000256" key="1">
    <source>
        <dbReference type="ARBA" id="ARBA00004141"/>
    </source>
</evidence>
<evidence type="ECO:0000256" key="8">
    <source>
        <dbReference type="ARBA" id="ARBA00022991"/>
    </source>
</evidence>
<name>A0A6M4ZWE9_9TELE</name>
<dbReference type="InterPro" id="IPR050125">
    <property type="entry name" value="GPCR_opsins"/>
</dbReference>
<dbReference type="PANTHER" id="PTHR24240">
    <property type="entry name" value="OPSIN"/>
    <property type="match status" value="1"/>
</dbReference>
<dbReference type="PRINTS" id="PR00238">
    <property type="entry name" value="OPSIN"/>
</dbReference>
<dbReference type="InterPro" id="IPR000732">
    <property type="entry name" value="Rhodopsin"/>
</dbReference>
<evidence type="ECO:0000256" key="17">
    <source>
        <dbReference type="PIRSR" id="PIRSR600732-2"/>
    </source>
</evidence>
<gene>
    <name evidence="23" type="primary">RH1_2</name>
</gene>
<evidence type="ECO:0000313" key="23">
    <source>
        <dbReference type="EMBL" id="QJT41797.1"/>
    </source>
</evidence>
<evidence type="ECO:0000259" key="22">
    <source>
        <dbReference type="PROSITE" id="PS50262"/>
    </source>
</evidence>
<protein>
    <recommendedName>
        <fullName evidence="21">Rhodopsin</fullName>
    </recommendedName>
</protein>
<feature type="domain" description="G-protein coupled receptors family 1 profile" evidence="22">
    <location>
        <begin position="54"/>
        <end position="304"/>
    </location>
</feature>
<feature type="transmembrane region" description="Helical" evidence="21">
    <location>
        <begin position="153"/>
        <end position="173"/>
    </location>
</feature>
<keyword evidence="7 21" id="KW-1133">Transmembrane helix</keyword>